<accession>A0A941CZ52</accession>
<feature type="signal peptide" evidence="1">
    <location>
        <begin position="1"/>
        <end position="22"/>
    </location>
</feature>
<gene>
    <name evidence="2" type="ORF">JKL49_06255</name>
</gene>
<keyword evidence="1" id="KW-0732">Signal</keyword>
<keyword evidence="3" id="KW-1185">Reference proteome</keyword>
<proteinExistence type="predicted"/>
<evidence type="ECO:0000256" key="1">
    <source>
        <dbReference type="SAM" id="SignalP"/>
    </source>
</evidence>
<name>A0A941CZ52_9CAUL</name>
<evidence type="ECO:0000313" key="3">
    <source>
        <dbReference type="Proteomes" id="UP000622580"/>
    </source>
</evidence>
<reference evidence="2" key="1">
    <citation type="submission" date="2021-04" db="EMBL/GenBank/DDBJ databases">
        <title>Draft genome assembly of strain Phenylobacterium sp. 20VBR1 using MiniION and Illumina platforms.</title>
        <authorList>
            <person name="Thomas F.A."/>
            <person name="Krishnan K.P."/>
            <person name="Sinha R.K."/>
        </authorList>
    </citation>
    <scope>NUCLEOTIDE SEQUENCE</scope>
    <source>
        <strain evidence="2">20VBR1</strain>
    </source>
</reference>
<dbReference type="AlphaFoldDB" id="A0A941CZ52"/>
<organism evidence="2 3">
    <name type="scientific">Phenylobacterium glaciei</name>
    <dbReference type="NCBI Taxonomy" id="2803784"/>
    <lineage>
        <taxon>Bacteria</taxon>
        <taxon>Pseudomonadati</taxon>
        <taxon>Pseudomonadota</taxon>
        <taxon>Alphaproteobacteria</taxon>
        <taxon>Caulobacterales</taxon>
        <taxon>Caulobacteraceae</taxon>
        <taxon>Phenylobacterium</taxon>
    </lineage>
</organism>
<feature type="chain" id="PRO_5037414192" description="Porin domain-containing protein" evidence="1">
    <location>
        <begin position="23"/>
        <end position="409"/>
    </location>
</feature>
<evidence type="ECO:0000313" key="2">
    <source>
        <dbReference type="EMBL" id="MBR7618987.1"/>
    </source>
</evidence>
<protein>
    <recommendedName>
        <fullName evidence="4">Porin domain-containing protein</fullName>
    </recommendedName>
</protein>
<evidence type="ECO:0008006" key="4">
    <source>
        <dbReference type="Google" id="ProtNLM"/>
    </source>
</evidence>
<dbReference type="Proteomes" id="UP000622580">
    <property type="component" value="Unassembled WGS sequence"/>
</dbReference>
<sequence length="409" mass="42892">MARPFPILSFGLLAFAPGHALAEGLFSPEAFSGVIVAGPAAASGEPSWIKGGLGKLRAGGDHGAFDATATVAWRGNLTSRVGALVSVDAQSDVAPVAGVSEAYLTLRPDPGAAVRISGRAGVFFPPVSLEHDGSEWSLSRTLTPSAINSWVAEEVKVAGVELTARGAVAGHPLALTAAAFEGNDTSGALLTFRGWALHDLRADLNGSFPLPDVPKMFVGKQAQRTRPVDEVDGRVGAYVKLDYTANDALTVSLLGYDNNGDRTTVTRGQYAWRTRFVQVAARWTPAPGTEILAQAMTGETAMGVPFNGQAPADIGFAAVYVLVSHDLPGGVATARLDQFSVSDHSFKALDNNAEHGWAATAAWSTPVRRHIDLVLEGVVAQSTRPDRRRFGEAASQTSLQGRAALRVAF</sequence>
<comment type="caution">
    <text evidence="2">The sequence shown here is derived from an EMBL/GenBank/DDBJ whole genome shotgun (WGS) entry which is preliminary data.</text>
</comment>
<dbReference type="EMBL" id="JAGSGD010000001">
    <property type="protein sequence ID" value="MBR7618987.1"/>
    <property type="molecule type" value="Genomic_DNA"/>
</dbReference>
<dbReference type="RefSeq" id="WP_215339057.1">
    <property type="nucleotide sequence ID" value="NZ_JAGSGD010000001.1"/>
</dbReference>